<gene>
    <name evidence="8" type="ORF">EI684_16870</name>
</gene>
<comment type="caution">
    <text evidence="8">The sequence shown here is derived from an EMBL/GenBank/DDBJ whole genome shotgun (WGS) entry which is preliminary data.</text>
</comment>
<comment type="catalytic activity">
    <reaction evidence="5">
        <text>a 2'-deoxyadenosine in DNA + S-adenosyl-L-methionine = an N(6)-methyl-2'-deoxyadenosine in DNA + S-adenosyl-L-homocysteine + H(+)</text>
        <dbReference type="Rhea" id="RHEA:15197"/>
        <dbReference type="Rhea" id="RHEA-COMP:12418"/>
        <dbReference type="Rhea" id="RHEA-COMP:12419"/>
        <dbReference type="ChEBI" id="CHEBI:15378"/>
        <dbReference type="ChEBI" id="CHEBI:57856"/>
        <dbReference type="ChEBI" id="CHEBI:59789"/>
        <dbReference type="ChEBI" id="CHEBI:90615"/>
        <dbReference type="ChEBI" id="CHEBI:90616"/>
        <dbReference type="EC" id="2.1.1.72"/>
    </reaction>
</comment>
<dbReference type="Gene3D" id="3.40.50.150">
    <property type="entry name" value="Vaccinia Virus protein VP39"/>
    <property type="match status" value="1"/>
</dbReference>
<dbReference type="GO" id="GO:0006304">
    <property type="term" value="P:DNA modification"/>
    <property type="evidence" value="ECO:0007669"/>
    <property type="project" value="InterPro"/>
</dbReference>
<dbReference type="EC" id="2.1.1.72" evidence="1"/>
<keyword evidence="2 8" id="KW-0489">Methyltransferase</keyword>
<keyword evidence="3 8" id="KW-0808">Transferase</keyword>
<dbReference type="GO" id="GO:0003676">
    <property type="term" value="F:nucleic acid binding"/>
    <property type="evidence" value="ECO:0007669"/>
    <property type="project" value="InterPro"/>
</dbReference>
<keyword evidence="6" id="KW-1133">Transmembrane helix</keyword>
<dbReference type="GO" id="GO:0009007">
    <property type="term" value="F:site-specific DNA-methyltransferase (adenine-specific) activity"/>
    <property type="evidence" value="ECO:0007669"/>
    <property type="project" value="UniProtKB-EC"/>
</dbReference>
<name>A0A426TUG4_9CHLR</name>
<keyword evidence="6" id="KW-0472">Membrane</keyword>
<evidence type="ECO:0000256" key="6">
    <source>
        <dbReference type="SAM" id="Phobius"/>
    </source>
</evidence>
<dbReference type="InterPro" id="IPR050953">
    <property type="entry name" value="N4_N6_ade-DNA_methylase"/>
</dbReference>
<reference evidence="8 9" key="1">
    <citation type="submission" date="2018-12" db="EMBL/GenBank/DDBJ databases">
        <title>Genome Sequence of Candidatus Viridilinea halotolerans isolated from saline sulfide-rich spring.</title>
        <authorList>
            <person name="Grouzdev D.S."/>
            <person name="Burganskaya E.I."/>
            <person name="Krutkina M.S."/>
            <person name="Sukhacheva M.V."/>
            <person name="Gorlenko V.M."/>
        </authorList>
    </citation>
    <scope>NUCLEOTIDE SEQUENCE [LARGE SCALE GENOMIC DNA]</scope>
    <source>
        <strain evidence="8">Chok-6</strain>
    </source>
</reference>
<evidence type="ECO:0000256" key="2">
    <source>
        <dbReference type="ARBA" id="ARBA00022603"/>
    </source>
</evidence>
<keyword evidence="6" id="KW-0812">Transmembrane</keyword>
<organism evidence="8 9">
    <name type="scientific">Candidatus Viridilinea halotolerans</name>
    <dbReference type="NCBI Taxonomy" id="2491704"/>
    <lineage>
        <taxon>Bacteria</taxon>
        <taxon>Bacillati</taxon>
        <taxon>Chloroflexota</taxon>
        <taxon>Chloroflexia</taxon>
        <taxon>Chloroflexales</taxon>
        <taxon>Chloroflexineae</taxon>
        <taxon>Oscillochloridaceae</taxon>
        <taxon>Candidatus Viridilinea</taxon>
    </lineage>
</organism>
<dbReference type="Pfam" id="PF07669">
    <property type="entry name" value="Eco57I"/>
    <property type="match status" value="1"/>
</dbReference>
<proteinExistence type="predicted"/>
<protein>
    <recommendedName>
        <fullName evidence="1">site-specific DNA-methyltransferase (adenine-specific)</fullName>
        <ecNumber evidence="1">2.1.1.72</ecNumber>
    </recommendedName>
</protein>
<dbReference type="InterPro" id="IPR002052">
    <property type="entry name" value="DNA_methylase_N6_adenine_CS"/>
</dbReference>
<evidence type="ECO:0000313" key="8">
    <source>
        <dbReference type="EMBL" id="RRR68898.1"/>
    </source>
</evidence>
<dbReference type="SUPFAM" id="SSF53335">
    <property type="entry name" value="S-adenosyl-L-methionine-dependent methyltransferases"/>
    <property type="match status" value="1"/>
</dbReference>
<evidence type="ECO:0000259" key="7">
    <source>
        <dbReference type="Pfam" id="PF07669"/>
    </source>
</evidence>
<dbReference type="InterPro" id="IPR029063">
    <property type="entry name" value="SAM-dependent_MTases_sf"/>
</dbReference>
<dbReference type="InterPro" id="IPR011639">
    <property type="entry name" value="MethylTrfase_TaqI-like_dom"/>
</dbReference>
<dbReference type="PANTHER" id="PTHR33841">
    <property type="entry name" value="DNA METHYLTRANSFERASE YEEA-RELATED"/>
    <property type="match status" value="1"/>
</dbReference>
<evidence type="ECO:0000256" key="3">
    <source>
        <dbReference type="ARBA" id="ARBA00022679"/>
    </source>
</evidence>
<evidence type="ECO:0000256" key="1">
    <source>
        <dbReference type="ARBA" id="ARBA00011900"/>
    </source>
</evidence>
<evidence type="ECO:0000256" key="5">
    <source>
        <dbReference type="ARBA" id="ARBA00047942"/>
    </source>
</evidence>
<keyword evidence="4" id="KW-0949">S-adenosyl-L-methionine</keyword>
<feature type="domain" description="Type II methyltransferase M.TaqI-like" evidence="7">
    <location>
        <begin position="538"/>
        <end position="784"/>
    </location>
</feature>
<dbReference type="PROSITE" id="PS00092">
    <property type="entry name" value="N6_MTASE"/>
    <property type="match status" value="1"/>
</dbReference>
<dbReference type="EMBL" id="RSAS01000686">
    <property type="protein sequence ID" value="RRR68898.1"/>
    <property type="molecule type" value="Genomic_DNA"/>
</dbReference>
<dbReference type="GO" id="GO:0032259">
    <property type="term" value="P:methylation"/>
    <property type="evidence" value="ECO:0007669"/>
    <property type="project" value="UniProtKB-KW"/>
</dbReference>
<evidence type="ECO:0000313" key="9">
    <source>
        <dbReference type="Proteomes" id="UP000280307"/>
    </source>
</evidence>
<dbReference type="Proteomes" id="UP000280307">
    <property type="component" value="Unassembled WGS sequence"/>
</dbReference>
<accession>A0A426TUG4</accession>
<dbReference type="PANTHER" id="PTHR33841:SF1">
    <property type="entry name" value="DNA METHYLTRANSFERASE A"/>
    <property type="match status" value="1"/>
</dbReference>
<feature type="transmembrane region" description="Helical" evidence="6">
    <location>
        <begin position="927"/>
        <end position="947"/>
    </location>
</feature>
<evidence type="ECO:0000256" key="4">
    <source>
        <dbReference type="ARBA" id="ARBA00022691"/>
    </source>
</evidence>
<dbReference type="AlphaFoldDB" id="A0A426TUG4"/>
<sequence>MSTKLDQLRSAIQDFAWERVFRTSLKWTRPTDTVRTELLDGLSYTLRPLADTGGMQVYLVRGEDGALPPRSVRTRLETRLRRTQVEHLLIFEDAAQTHAVLQWVKPGQQGRRVREFAYRRGESGEALLQRLQGMAFTLDDFDAQGQIEISKVTARVAKNLDVEQVTKKFYDEFKRQREIFQAFLQGIPLVSEQRWYVSVMLNRLMFIYFVQAKGFLNNQTDYLRERLTWCQAQFGADRYYREFLCVLFFEGFALEPQQRSAATQQKLGTIPYLNGGLFLPHPIEERYGAALAIPDQAFTQLFAFFSGWRWHLNERPGTSDKEIDPDVLGYIFEKYINQKQMGAYYTRDDITGYICRNTIIPVLCDKANLTLAPLNLAQTAAHYLYPAMRQEEPLPTETERELAARRARVATIVAEAQAGKLATINAAVTVNLDLEALLADLIPQLEAPKLYALYAALAGDPERGALPLSILDPTVGSGAFLFAALRILKPIYEATLDRMEELVAAKQSHGMALRAVLAAAAAHPNRDYFITKSIVVRNLYGVDLMAEATEICKLRLFLRMVADLDDARHIEPLPDIDFNIRAGNALVGYAHPDEIGLVFKDKIAGLNPRQQKLLEEIRSVERELSNYRNAQLQFNPSAAEGRSARDAIRARLDAINTGLDTDLLKIGQIHKEADGGYNTHPFHWFTAFYNIIEAGGFDVIVGNPPYVEYSKVRGDRRKDGEDRYKLYGYKTESCGNLYAFVMERALSLSQDFSKISMIVPVSIVGTERMAKILRLFYQNAVFHQVSFNNRPSKLFSGAEQRLTLFIRTSSATEFFYSGGYLKWNSEGRDVLFELLEYTLIPASLRLGMLPSKLNTSLSIGVLTKIFTQRKKIKDFFVTEKSNNPIFVHRILGHYVKSVSFIPYFWSERDLEKRSEDYKAFYFKPEDAMIAVAVFNSSLFFVYLIAFCDGYHAGREFIELFPVDIDTMKSKTKSHLQSLSVLLMQDYQKNSNRRKSSYQKTGATEYDEFFPRLSKPIIDEIDRVLAAHYGFTEEELDFIINYDIKYRMGRGGGEEEEE</sequence>